<comment type="caution">
    <text evidence="2">The sequence shown here is derived from an EMBL/GenBank/DDBJ whole genome shotgun (WGS) entry which is preliminary data.</text>
</comment>
<dbReference type="Proteomes" id="UP001500443">
    <property type="component" value="Unassembled WGS sequence"/>
</dbReference>
<sequence>MAAGPGRGDRTGLLVRRRLPGPGLAIVEAIVHAHHGNVHVESDPMPRTGVPGLYAAGDARRP</sequence>
<feature type="region of interest" description="Disordered" evidence="1">
    <location>
        <begin position="38"/>
        <end position="62"/>
    </location>
</feature>
<accession>A0ABN2XKH9</accession>
<evidence type="ECO:0000256" key="1">
    <source>
        <dbReference type="SAM" id="MobiDB-lite"/>
    </source>
</evidence>
<gene>
    <name evidence="2" type="ORF">GCM10009802_10130</name>
</gene>
<protein>
    <recommendedName>
        <fullName evidence="4">FAD/NAD(P)-binding domain-containing protein</fullName>
    </recommendedName>
</protein>
<dbReference type="EMBL" id="BAAAPF010000014">
    <property type="protein sequence ID" value="GAA2112134.1"/>
    <property type="molecule type" value="Genomic_DNA"/>
</dbReference>
<name>A0ABN2XKH9_9ACTN</name>
<keyword evidence="3" id="KW-1185">Reference proteome</keyword>
<reference evidence="2 3" key="1">
    <citation type="journal article" date="2019" name="Int. J. Syst. Evol. Microbiol.">
        <title>The Global Catalogue of Microorganisms (GCM) 10K type strain sequencing project: providing services to taxonomists for standard genome sequencing and annotation.</title>
        <authorList>
            <consortium name="The Broad Institute Genomics Platform"/>
            <consortium name="The Broad Institute Genome Sequencing Center for Infectious Disease"/>
            <person name="Wu L."/>
            <person name="Ma J."/>
        </authorList>
    </citation>
    <scope>NUCLEOTIDE SEQUENCE [LARGE SCALE GENOMIC DNA]</scope>
    <source>
        <strain evidence="2 3">JCM 15481</strain>
    </source>
</reference>
<evidence type="ECO:0000313" key="2">
    <source>
        <dbReference type="EMBL" id="GAA2112134.1"/>
    </source>
</evidence>
<organism evidence="2 3">
    <name type="scientific">Streptomyces synnematoformans</name>
    <dbReference type="NCBI Taxonomy" id="415721"/>
    <lineage>
        <taxon>Bacteria</taxon>
        <taxon>Bacillati</taxon>
        <taxon>Actinomycetota</taxon>
        <taxon>Actinomycetes</taxon>
        <taxon>Kitasatosporales</taxon>
        <taxon>Streptomycetaceae</taxon>
        <taxon>Streptomyces</taxon>
    </lineage>
</organism>
<evidence type="ECO:0008006" key="4">
    <source>
        <dbReference type="Google" id="ProtNLM"/>
    </source>
</evidence>
<proteinExistence type="predicted"/>
<evidence type="ECO:0000313" key="3">
    <source>
        <dbReference type="Proteomes" id="UP001500443"/>
    </source>
</evidence>